<evidence type="ECO:0000313" key="8">
    <source>
        <dbReference type="EMBL" id="NIK90447.1"/>
    </source>
</evidence>
<evidence type="ECO:0000313" key="9">
    <source>
        <dbReference type="Proteomes" id="UP000570514"/>
    </source>
</evidence>
<comment type="subcellular location">
    <subcellularLocation>
        <location evidence="1">Cell membrane</location>
        <topology evidence="1">Multi-pass membrane protein</topology>
    </subcellularLocation>
</comment>
<comment type="caution">
    <text evidence="8">The sequence shown here is derived from an EMBL/GenBank/DDBJ whole genome shotgun (WGS) entry which is preliminary data.</text>
</comment>
<dbReference type="PRINTS" id="PR01414">
    <property type="entry name" value="CCMBBIOGNSIS"/>
</dbReference>
<keyword evidence="5 6" id="KW-0472">Membrane</keyword>
<protein>
    <submittedName>
        <fullName evidence="8">ABC-2 type transport system permease protein</fullName>
    </submittedName>
</protein>
<dbReference type="InterPro" id="IPR051449">
    <property type="entry name" value="ABC-2_transporter_component"/>
</dbReference>
<keyword evidence="4 6" id="KW-1133">Transmembrane helix</keyword>
<keyword evidence="3 6" id="KW-0812">Transmembrane</keyword>
<feature type="transmembrane region" description="Helical" evidence="6">
    <location>
        <begin position="142"/>
        <end position="160"/>
    </location>
</feature>
<evidence type="ECO:0000256" key="3">
    <source>
        <dbReference type="ARBA" id="ARBA00022692"/>
    </source>
</evidence>
<feature type="transmembrane region" description="Helical" evidence="6">
    <location>
        <begin position="30"/>
        <end position="51"/>
    </location>
</feature>
<feature type="transmembrane region" description="Helical" evidence="6">
    <location>
        <begin position="200"/>
        <end position="219"/>
    </location>
</feature>
<dbReference type="GO" id="GO:0140359">
    <property type="term" value="F:ABC-type transporter activity"/>
    <property type="evidence" value="ECO:0007669"/>
    <property type="project" value="InterPro"/>
</dbReference>
<accession>A0A846N5Z2</accession>
<evidence type="ECO:0000256" key="5">
    <source>
        <dbReference type="ARBA" id="ARBA00023136"/>
    </source>
</evidence>
<dbReference type="Pfam" id="PF12698">
    <property type="entry name" value="ABC2_membrane_3"/>
    <property type="match status" value="1"/>
</dbReference>
<feature type="domain" description="ABC-2 type transporter transmembrane" evidence="7">
    <location>
        <begin position="63"/>
        <end position="189"/>
    </location>
</feature>
<evidence type="ECO:0000256" key="2">
    <source>
        <dbReference type="ARBA" id="ARBA00022475"/>
    </source>
</evidence>
<reference evidence="8 9" key="1">
    <citation type="submission" date="2020-03" db="EMBL/GenBank/DDBJ databases">
        <title>Genomic Encyclopedia of Type Strains, Phase IV (KMG-IV): sequencing the most valuable type-strain genomes for metagenomic binning, comparative biology and taxonomic classification.</title>
        <authorList>
            <person name="Goeker M."/>
        </authorList>
    </citation>
    <scope>NUCLEOTIDE SEQUENCE [LARGE SCALE GENOMIC DNA]</scope>
    <source>
        <strain evidence="8 9">DSM 19867</strain>
    </source>
</reference>
<dbReference type="AlphaFoldDB" id="A0A846N5Z2"/>
<evidence type="ECO:0000259" key="7">
    <source>
        <dbReference type="Pfam" id="PF12698"/>
    </source>
</evidence>
<dbReference type="Proteomes" id="UP000570514">
    <property type="component" value="Unassembled WGS sequence"/>
</dbReference>
<evidence type="ECO:0000256" key="1">
    <source>
        <dbReference type="ARBA" id="ARBA00004651"/>
    </source>
</evidence>
<feature type="transmembrane region" description="Helical" evidence="6">
    <location>
        <begin position="172"/>
        <end position="194"/>
    </location>
</feature>
<dbReference type="PANTHER" id="PTHR30294">
    <property type="entry name" value="MEMBRANE COMPONENT OF ABC TRANSPORTER YHHJ-RELATED"/>
    <property type="match status" value="1"/>
</dbReference>
<dbReference type="GO" id="GO:0005886">
    <property type="term" value="C:plasma membrane"/>
    <property type="evidence" value="ECO:0007669"/>
    <property type="project" value="UniProtKB-SubCell"/>
</dbReference>
<sequence length="255" mass="27905">MNNALGHIRKNAGFVLPIFKREFSGYFATPLAYVFIVIFLFTMGAFTFYVGHFYENGIADLSVFFGFHPWLYLFLVPAISMRLWADERRSGTMELLLTLPVPLWATVVGKYLAAWAFTGIALLLTFPIWLTVNYLGEPDNGVILASYIGSFLMAGGYLAIGSAISASTNNQVIAFVVSALVCFLFTVSGAPLVLDVFRGWAPMALTEAVASLSVVTHFTAITQGVLDLRDVVFFLSLIALFLALNIITVDLKKGG</sequence>
<feature type="transmembrane region" description="Helical" evidence="6">
    <location>
        <begin position="63"/>
        <end position="85"/>
    </location>
</feature>
<dbReference type="InterPro" id="IPR013525">
    <property type="entry name" value="ABC2_TM"/>
</dbReference>
<keyword evidence="2" id="KW-1003">Cell membrane</keyword>
<dbReference type="PANTHER" id="PTHR30294:SF29">
    <property type="entry name" value="MULTIDRUG ABC TRANSPORTER PERMEASE YBHS-RELATED"/>
    <property type="match status" value="1"/>
</dbReference>
<dbReference type="EMBL" id="JAASRM010000001">
    <property type="protein sequence ID" value="NIK90447.1"/>
    <property type="molecule type" value="Genomic_DNA"/>
</dbReference>
<dbReference type="RefSeq" id="WP_167085008.1">
    <property type="nucleotide sequence ID" value="NZ_BAAADC010000001.1"/>
</dbReference>
<organism evidence="8 9">
    <name type="scientific">Rhizomicrobium palustre</name>
    <dbReference type="NCBI Taxonomy" id="189966"/>
    <lineage>
        <taxon>Bacteria</taxon>
        <taxon>Pseudomonadati</taxon>
        <taxon>Pseudomonadota</taxon>
        <taxon>Alphaproteobacteria</taxon>
        <taxon>Micropepsales</taxon>
        <taxon>Micropepsaceae</taxon>
        <taxon>Rhizomicrobium</taxon>
    </lineage>
</organism>
<feature type="transmembrane region" description="Helical" evidence="6">
    <location>
        <begin position="97"/>
        <end position="130"/>
    </location>
</feature>
<gene>
    <name evidence="8" type="ORF">FHS83_003765</name>
</gene>
<evidence type="ECO:0000256" key="6">
    <source>
        <dbReference type="SAM" id="Phobius"/>
    </source>
</evidence>
<feature type="transmembrane region" description="Helical" evidence="6">
    <location>
        <begin position="231"/>
        <end position="249"/>
    </location>
</feature>
<keyword evidence="9" id="KW-1185">Reference proteome</keyword>
<proteinExistence type="predicted"/>
<name>A0A846N5Z2_9PROT</name>
<evidence type="ECO:0000256" key="4">
    <source>
        <dbReference type="ARBA" id="ARBA00022989"/>
    </source>
</evidence>